<dbReference type="SMART" id="SM00240">
    <property type="entry name" value="FHA"/>
    <property type="match status" value="1"/>
</dbReference>
<gene>
    <name evidence="2" type="ORF">S03H2_33085</name>
</gene>
<evidence type="ECO:0000259" key="1">
    <source>
        <dbReference type="PROSITE" id="PS50006"/>
    </source>
</evidence>
<dbReference type="EMBL" id="BARU01020127">
    <property type="protein sequence ID" value="GAH60469.1"/>
    <property type="molecule type" value="Genomic_DNA"/>
</dbReference>
<reference evidence="2" key="1">
    <citation type="journal article" date="2014" name="Front. Microbiol.">
        <title>High frequency of phylogenetically diverse reductive dehalogenase-homologous genes in deep subseafloor sedimentary metagenomes.</title>
        <authorList>
            <person name="Kawai M."/>
            <person name="Futagami T."/>
            <person name="Toyoda A."/>
            <person name="Takaki Y."/>
            <person name="Nishi S."/>
            <person name="Hori S."/>
            <person name="Arai W."/>
            <person name="Tsubouchi T."/>
            <person name="Morono Y."/>
            <person name="Uchiyama I."/>
            <person name="Ito T."/>
            <person name="Fujiyama A."/>
            <person name="Inagaki F."/>
            <person name="Takami H."/>
        </authorList>
    </citation>
    <scope>NUCLEOTIDE SEQUENCE</scope>
    <source>
        <strain evidence="2">Expedition CK06-06</strain>
    </source>
</reference>
<dbReference type="SUPFAM" id="SSF49879">
    <property type="entry name" value="SMAD/FHA domain"/>
    <property type="match status" value="1"/>
</dbReference>
<dbReference type="Gene3D" id="2.60.200.20">
    <property type="match status" value="1"/>
</dbReference>
<proteinExistence type="predicted"/>
<dbReference type="InterPro" id="IPR008984">
    <property type="entry name" value="SMAD_FHA_dom_sf"/>
</dbReference>
<dbReference type="InterPro" id="IPR000253">
    <property type="entry name" value="FHA_dom"/>
</dbReference>
<evidence type="ECO:0000313" key="2">
    <source>
        <dbReference type="EMBL" id="GAH60469.1"/>
    </source>
</evidence>
<dbReference type="AlphaFoldDB" id="X1I329"/>
<organism evidence="2">
    <name type="scientific">marine sediment metagenome</name>
    <dbReference type="NCBI Taxonomy" id="412755"/>
    <lineage>
        <taxon>unclassified sequences</taxon>
        <taxon>metagenomes</taxon>
        <taxon>ecological metagenomes</taxon>
    </lineage>
</organism>
<dbReference type="Pfam" id="PF00498">
    <property type="entry name" value="FHA"/>
    <property type="match status" value="1"/>
</dbReference>
<dbReference type="PROSITE" id="PS50006">
    <property type="entry name" value="FHA_DOMAIN"/>
    <property type="match status" value="1"/>
</dbReference>
<protein>
    <recommendedName>
        <fullName evidence="1">FHA domain-containing protein</fullName>
    </recommendedName>
</protein>
<accession>X1I329</accession>
<dbReference type="CDD" id="cd00060">
    <property type="entry name" value="FHA"/>
    <property type="match status" value="1"/>
</dbReference>
<sequence>MGILTGSDGSEINITKNETLGRAELSRFVSPDKTTLISRQQFTISIDGTNFYIEDEDSTNGTMLNNVEIKDMGRQELKDGDEIKVADEFTLKFSIS</sequence>
<feature type="domain" description="FHA" evidence="1">
    <location>
        <begin position="18"/>
        <end position="69"/>
    </location>
</feature>
<comment type="caution">
    <text evidence="2">The sequence shown here is derived from an EMBL/GenBank/DDBJ whole genome shotgun (WGS) entry which is preliminary data.</text>
</comment>
<name>X1I329_9ZZZZ</name>